<dbReference type="Pfam" id="PF13500">
    <property type="entry name" value="AAA_26"/>
    <property type="match status" value="1"/>
</dbReference>
<comment type="caution">
    <text evidence="2">Lacks conserved residue(s) required for the propagation of feature annotation.</text>
</comment>
<name>A0ABY8GHM7_EDWIC</name>
<evidence type="ECO:0000256" key="1">
    <source>
        <dbReference type="ARBA" id="ARBA00022756"/>
    </source>
</evidence>
<dbReference type="PANTHER" id="PTHR43210:SF5">
    <property type="entry name" value="DETHIOBIOTIN SYNTHETASE"/>
    <property type="match status" value="1"/>
</dbReference>
<dbReference type="InterPro" id="IPR004472">
    <property type="entry name" value="DTB_synth_BioD"/>
</dbReference>
<feature type="active site" evidence="2">
    <location>
        <position position="41"/>
    </location>
</feature>
<comment type="subcellular location">
    <subcellularLocation>
        <location evidence="2">Cytoplasm</location>
    </subcellularLocation>
</comment>
<evidence type="ECO:0000313" key="4">
    <source>
        <dbReference type="Proteomes" id="UP001222680"/>
    </source>
</evidence>
<reference evidence="3 4" key="1">
    <citation type="submission" date="2022-02" db="EMBL/GenBank/DDBJ databases">
        <title>Phenotypic, genotypic and serological characterization of Edwardsiella ictaluri from catfish and ornamental fish species.</title>
        <authorList>
            <person name="Rose D."/>
            <person name="Tekedar H.C."/>
            <person name="Waldbieser G.C."/>
            <person name="Aarattuthodi S."/>
            <person name="Griffin M.J."/>
        </authorList>
    </citation>
    <scope>NUCLEOTIDE SEQUENCE [LARGE SCALE GENOMIC DNA]</scope>
    <source>
        <strain evidence="3 4">13 TAL-140 K3</strain>
    </source>
</reference>
<keyword evidence="2" id="KW-0963">Cytoplasm</keyword>
<dbReference type="InterPro" id="IPR027417">
    <property type="entry name" value="P-loop_NTPase"/>
</dbReference>
<protein>
    <recommendedName>
        <fullName evidence="2">ATP-dependent dethiobiotin synthetase BioD</fullName>
        <ecNumber evidence="2">6.3.3.3</ecNumber>
    </recommendedName>
    <alternativeName>
        <fullName evidence="2">DTB synthetase</fullName>
        <shortName evidence="2">DTBS</shortName>
    </alternativeName>
    <alternativeName>
        <fullName evidence="2">Dethiobiotin synthase</fullName>
    </alternativeName>
</protein>
<evidence type="ECO:0000313" key="3">
    <source>
        <dbReference type="EMBL" id="WFN96870.1"/>
    </source>
</evidence>
<comment type="cofactor">
    <cofactor evidence="2">
        <name>Mg(2+)</name>
        <dbReference type="ChEBI" id="CHEBI:18420"/>
    </cofactor>
</comment>
<keyword evidence="2" id="KW-0547">Nucleotide-binding</keyword>
<keyword evidence="2" id="KW-0460">Magnesium</keyword>
<gene>
    <name evidence="2 3" type="primary">bioD</name>
    <name evidence="3" type="ORF">MAY91_01535</name>
</gene>
<comment type="subunit">
    <text evidence="2">Homodimer.</text>
</comment>
<accession>A0ABY8GHM7</accession>
<dbReference type="GO" id="GO:0004141">
    <property type="term" value="F:dethiobiotin synthase activity"/>
    <property type="evidence" value="ECO:0007669"/>
    <property type="project" value="UniProtKB-EC"/>
</dbReference>
<proteinExistence type="inferred from homology"/>
<dbReference type="NCBIfam" id="TIGR00347">
    <property type="entry name" value="bioD"/>
    <property type="match status" value="1"/>
</dbReference>
<feature type="binding site" evidence="2">
    <location>
        <position position="119"/>
    </location>
    <ligand>
        <name>Mg(2+)</name>
        <dbReference type="ChEBI" id="CHEBI:18420"/>
    </ligand>
</feature>
<dbReference type="RefSeq" id="WP_054462952.1">
    <property type="nucleotide sequence ID" value="NZ_CP020466.1"/>
</dbReference>
<sequence>MNRQVWSWFVTGTDTDVGKTVVSTTLLQAAACRGLTTAGYKPVASGSRLCAGALCNDDALALQAASSLQLRYAQVNPYTFAEATAPHIVSAEAEIPIDPRRLSAGLRYLQRRAQWVVVEGAGGWFTPLSLAYGFDSWVASEKLPVILTVGVKLGCINHALLSAHAIESAGLRLAGWVANQVQTPGTRHGEYLNTLHTLLPAPCLGEIPFVPGQDSLARAACLDLSALLP</sequence>
<feature type="binding site" evidence="2">
    <location>
        <begin position="208"/>
        <end position="210"/>
    </location>
    <ligand>
        <name>ATP</name>
        <dbReference type="ChEBI" id="CHEBI:30616"/>
    </ligand>
</feature>
<keyword evidence="2" id="KW-0479">Metal-binding</keyword>
<keyword evidence="2 3" id="KW-0436">Ligase</keyword>
<feature type="binding site" evidence="2">
    <location>
        <position position="20"/>
    </location>
    <ligand>
        <name>Mg(2+)</name>
        <dbReference type="ChEBI" id="CHEBI:18420"/>
    </ligand>
</feature>
<dbReference type="EMBL" id="CP092014">
    <property type="protein sequence ID" value="WFN96870.1"/>
    <property type="molecule type" value="Genomic_DNA"/>
</dbReference>
<feature type="binding site" evidence="2">
    <location>
        <begin position="179"/>
        <end position="180"/>
    </location>
    <ligand>
        <name>ATP</name>
        <dbReference type="ChEBI" id="CHEBI:30616"/>
    </ligand>
</feature>
<comment type="catalytic activity">
    <reaction evidence="2">
        <text>(7R,8S)-7,8-diammoniononanoate + CO2 + ATP = (4R,5S)-dethiobiotin + ADP + phosphate + 3 H(+)</text>
        <dbReference type="Rhea" id="RHEA:15805"/>
        <dbReference type="ChEBI" id="CHEBI:15378"/>
        <dbReference type="ChEBI" id="CHEBI:16526"/>
        <dbReference type="ChEBI" id="CHEBI:30616"/>
        <dbReference type="ChEBI" id="CHEBI:43474"/>
        <dbReference type="ChEBI" id="CHEBI:149469"/>
        <dbReference type="ChEBI" id="CHEBI:149473"/>
        <dbReference type="ChEBI" id="CHEBI:456216"/>
        <dbReference type="EC" id="6.3.3.3"/>
    </reaction>
</comment>
<dbReference type="SUPFAM" id="SSF52540">
    <property type="entry name" value="P-loop containing nucleoside triphosphate hydrolases"/>
    <property type="match status" value="1"/>
</dbReference>
<feature type="binding site" evidence="2">
    <location>
        <position position="58"/>
    </location>
    <ligand>
        <name>ATP</name>
        <dbReference type="ChEBI" id="CHEBI:30616"/>
    </ligand>
</feature>
<keyword evidence="4" id="KW-1185">Reference proteome</keyword>
<evidence type="ECO:0000256" key="2">
    <source>
        <dbReference type="HAMAP-Rule" id="MF_00336"/>
    </source>
</evidence>
<organism evidence="3 4">
    <name type="scientific">Edwardsiella ictaluri</name>
    <dbReference type="NCBI Taxonomy" id="67780"/>
    <lineage>
        <taxon>Bacteria</taxon>
        <taxon>Pseudomonadati</taxon>
        <taxon>Pseudomonadota</taxon>
        <taxon>Gammaproteobacteria</taxon>
        <taxon>Enterobacterales</taxon>
        <taxon>Hafniaceae</taxon>
        <taxon>Edwardsiella</taxon>
    </lineage>
</organism>
<keyword evidence="2" id="KW-0067">ATP-binding</keyword>
<comment type="similarity">
    <text evidence="2">Belongs to the dethiobiotin synthetase family.</text>
</comment>
<feature type="binding site" evidence="2">
    <location>
        <begin position="16"/>
        <end position="21"/>
    </location>
    <ligand>
        <name>ATP</name>
        <dbReference type="ChEBI" id="CHEBI:30616"/>
    </ligand>
</feature>
<feature type="binding site" evidence="2">
    <location>
        <position position="45"/>
    </location>
    <ligand>
        <name>substrate</name>
    </ligand>
</feature>
<dbReference type="PIRSF" id="PIRSF006755">
    <property type="entry name" value="DTB_synth"/>
    <property type="match status" value="1"/>
</dbReference>
<dbReference type="Gene3D" id="3.40.50.300">
    <property type="entry name" value="P-loop containing nucleotide triphosphate hydrolases"/>
    <property type="match status" value="1"/>
</dbReference>
<dbReference type="HAMAP" id="MF_00336">
    <property type="entry name" value="BioD"/>
    <property type="match status" value="1"/>
</dbReference>
<dbReference type="EC" id="6.3.3.3" evidence="2"/>
<dbReference type="CDD" id="cd03109">
    <property type="entry name" value="DTBS"/>
    <property type="match status" value="1"/>
</dbReference>
<comment type="pathway">
    <text evidence="2">Cofactor biosynthesis; biotin biosynthesis; biotin from 7,8-diaminononanoate: step 1/2.</text>
</comment>
<dbReference type="PANTHER" id="PTHR43210">
    <property type="entry name" value="DETHIOBIOTIN SYNTHETASE"/>
    <property type="match status" value="1"/>
</dbReference>
<dbReference type="Proteomes" id="UP001222680">
    <property type="component" value="Chromosome"/>
</dbReference>
<feature type="binding site" evidence="2">
    <location>
        <position position="58"/>
    </location>
    <ligand>
        <name>Mg(2+)</name>
        <dbReference type="ChEBI" id="CHEBI:18420"/>
    </ligand>
</feature>
<keyword evidence="1 2" id="KW-0093">Biotin biosynthesis</keyword>
<feature type="binding site" evidence="2">
    <location>
        <begin position="119"/>
        <end position="122"/>
    </location>
    <ligand>
        <name>ATP</name>
        <dbReference type="ChEBI" id="CHEBI:30616"/>
    </ligand>
</feature>
<comment type="function">
    <text evidence="2">Catalyzes a mechanistically unusual reaction, the ATP-dependent insertion of CO2 between the N7 and N8 nitrogen atoms of 7,8-diaminopelargonic acid (DAPA, also called 7,8-diammoniononanoate) to form a ureido ring.</text>
</comment>